<organism evidence="7 8">
    <name type="scientific">Sanguibacter antarcticus</name>
    <dbReference type="NCBI Taxonomy" id="372484"/>
    <lineage>
        <taxon>Bacteria</taxon>
        <taxon>Bacillati</taxon>
        <taxon>Actinomycetota</taxon>
        <taxon>Actinomycetes</taxon>
        <taxon>Micrococcales</taxon>
        <taxon>Sanguibacteraceae</taxon>
        <taxon>Sanguibacter</taxon>
    </lineage>
</organism>
<keyword evidence="2" id="KW-0378">Hydrolase</keyword>
<dbReference type="SUPFAM" id="SSF52540">
    <property type="entry name" value="P-loop containing nucleoside triphosphate hydrolases"/>
    <property type="match status" value="1"/>
</dbReference>
<dbReference type="InterPro" id="IPR027417">
    <property type="entry name" value="P-loop_NTPase"/>
</dbReference>
<evidence type="ECO:0000313" key="7">
    <source>
        <dbReference type="EMBL" id="PFG33205.1"/>
    </source>
</evidence>
<dbReference type="GO" id="GO:0005524">
    <property type="term" value="F:ATP binding"/>
    <property type="evidence" value="ECO:0007669"/>
    <property type="project" value="UniProtKB-KW"/>
</dbReference>
<dbReference type="Proteomes" id="UP000225548">
    <property type="component" value="Unassembled WGS sequence"/>
</dbReference>
<dbReference type="PROSITE" id="PS51192">
    <property type="entry name" value="HELICASE_ATP_BIND_1"/>
    <property type="match status" value="1"/>
</dbReference>
<name>A0A2A9E4B7_9MICO</name>
<evidence type="ECO:0000256" key="2">
    <source>
        <dbReference type="ARBA" id="ARBA00022801"/>
    </source>
</evidence>
<dbReference type="AlphaFoldDB" id="A0A2A9E4B7"/>
<dbReference type="Pfam" id="PF00270">
    <property type="entry name" value="DEAD"/>
    <property type="match status" value="1"/>
</dbReference>
<comment type="caution">
    <text evidence="7">The sequence shown here is derived from an EMBL/GenBank/DDBJ whole genome shotgun (WGS) entry which is preliminary data.</text>
</comment>
<dbReference type="GO" id="GO:0016787">
    <property type="term" value="F:hydrolase activity"/>
    <property type="evidence" value="ECO:0007669"/>
    <property type="project" value="UniProtKB-KW"/>
</dbReference>
<dbReference type="Pfam" id="PF08482">
    <property type="entry name" value="HrpB_C"/>
    <property type="match status" value="1"/>
</dbReference>
<evidence type="ECO:0000259" key="5">
    <source>
        <dbReference type="PROSITE" id="PS51192"/>
    </source>
</evidence>
<evidence type="ECO:0000256" key="1">
    <source>
        <dbReference type="ARBA" id="ARBA00022741"/>
    </source>
</evidence>
<dbReference type="InterPro" id="IPR013689">
    <property type="entry name" value="RNA_helicase_ATP-dep_HrpB_C"/>
</dbReference>
<dbReference type="SMART" id="SM00490">
    <property type="entry name" value="HELICc"/>
    <property type="match status" value="1"/>
</dbReference>
<dbReference type="RefSeq" id="WP_245862156.1">
    <property type="nucleotide sequence ID" value="NZ_PDJG01000001.1"/>
</dbReference>
<dbReference type="GO" id="GO:0003676">
    <property type="term" value="F:nucleic acid binding"/>
    <property type="evidence" value="ECO:0007669"/>
    <property type="project" value="InterPro"/>
</dbReference>
<evidence type="ECO:0000256" key="4">
    <source>
        <dbReference type="ARBA" id="ARBA00022840"/>
    </source>
</evidence>
<dbReference type="GO" id="GO:0004386">
    <property type="term" value="F:helicase activity"/>
    <property type="evidence" value="ECO:0007669"/>
    <property type="project" value="UniProtKB-KW"/>
</dbReference>
<dbReference type="Pfam" id="PF00271">
    <property type="entry name" value="Helicase_C"/>
    <property type="match status" value="1"/>
</dbReference>
<reference evidence="7 8" key="1">
    <citation type="submission" date="2017-10" db="EMBL/GenBank/DDBJ databases">
        <title>Sequencing the genomes of 1000 actinobacteria strains.</title>
        <authorList>
            <person name="Klenk H.-P."/>
        </authorList>
    </citation>
    <scope>NUCLEOTIDE SEQUENCE [LARGE SCALE GENOMIC DNA]</scope>
    <source>
        <strain evidence="7 8">DSM 18966</strain>
    </source>
</reference>
<feature type="domain" description="Helicase C-terminal" evidence="6">
    <location>
        <begin position="226"/>
        <end position="388"/>
    </location>
</feature>
<sequence>MDPDPIDAMLASPPDLPVRTGLADLVEALAARGVAVVQAPPGSGKTTLVPPALAQALPGRVIVTQPRRIAARAAARRLADLLGEPLGRTVGCTVRGESTTSDATRVEFVTTGILLRRLQRDPELPGVSAVVLDECHERQLDADLALALLVDVRENLRPDLAVVAMSATIEAARTAALLGGAQSAPRIHVDGTLFPVQEIWCPPTLRTPRFDERGVTPGFLDHVAATVRRALDDQTGDVLVFLPGAGEVNGTVRRLSGIGPDVDVRPLHGRLPTREQDRALAPGRRRRVIVSTAVAESSLTVPGVRVVVDAGLSREPRADHRRGLAGLVTVRVSRAAAHQRAGRAGREGPGAVYRCWSQDEHATLSSHPTPEILTADLTDLALELACWGSPDGSGLALMDPPPAAAMAVARTTLLALGAIHPDGQATPRGRLVARVGVDPRLARALLDGAEAVGAHRAAEIVAMLSDDARSSGDLVADLRRLRHDKHASHTWRSQVTRLERAVPRRATTARQLTDDLATGLVVALAHPDRVARRRPGGQTYLLVSGTGAELPPGSPLSGYDWLAVADADRPPGRRDALIRSAAPLDEDLALEAAGSALCEADDVRWTDGRVVARRTTRLGAIELASERVQHPAAEQVVAAVREGLRQDGLDALPWREPARALRRRLAFVRAALGAPWPDVSDEALLASLDEWLAPDLARVRSVGDLGRIDLVSALRRLLPWPEAGRLGEVAPERVTLPGGARPVVDYAAADRPVVAVTVQEAFGWRRTPSLADGRVPVVLHLLSPARRPVAVTADLESFWATGYPQVRAELRRRYPKHAWPETPHG</sequence>
<gene>
    <name evidence="7" type="ORF">ATL42_1065</name>
</gene>
<keyword evidence="8" id="KW-1185">Reference proteome</keyword>
<dbReference type="SMART" id="SM00487">
    <property type="entry name" value="DEXDc"/>
    <property type="match status" value="1"/>
</dbReference>
<evidence type="ECO:0000259" key="6">
    <source>
        <dbReference type="PROSITE" id="PS51194"/>
    </source>
</evidence>
<dbReference type="InterPro" id="IPR011545">
    <property type="entry name" value="DEAD/DEAH_box_helicase_dom"/>
</dbReference>
<dbReference type="NCBIfam" id="TIGR01970">
    <property type="entry name" value="DEAH_box_HrpB"/>
    <property type="match status" value="1"/>
</dbReference>
<dbReference type="PIRSF" id="PIRSF005496">
    <property type="entry name" value="ATP_hel_hrpB"/>
    <property type="match status" value="1"/>
</dbReference>
<dbReference type="SMART" id="SM00847">
    <property type="entry name" value="HA2"/>
    <property type="match status" value="1"/>
</dbReference>
<dbReference type="PANTHER" id="PTHR43519">
    <property type="entry name" value="ATP-DEPENDENT RNA HELICASE HRPB"/>
    <property type="match status" value="1"/>
</dbReference>
<dbReference type="PANTHER" id="PTHR43519:SF1">
    <property type="entry name" value="ATP-DEPENDENT RNA HELICASE HRPB"/>
    <property type="match status" value="1"/>
</dbReference>
<keyword evidence="3 7" id="KW-0347">Helicase</keyword>
<accession>A0A2A9E4B7</accession>
<dbReference type="InterPro" id="IPR014001">
    <property type="entry name" value="Helicase_ATP-bd"/>
</dbReference>
<dbReference type="PROSITE" id="PS51194">
    <property type="entry name" value="HELICASE_CTER"/>
    <property type="match status" value="1"/>
</dbReference>
<dbReference type="InterPro" id="IPR010225">
    <property type="entry name" value="HrpB"/>
</dbReference>
<dbReference type="Gene3D" id="3.40.50.300">
    <property type="entry name" value="P-loop containing nucleotide triphosphate hydrolases"/>
    <property type="match status" value="2"/>
</dbReference>
<protein>
    <submittedName>
        <fullName evidence="7">ATP-dependent helicase HrpB</fullName>
    </submittedName>
</protein>
<dbReference type="InterPro" id="IPR001650">
    <property type="entry name" value="Helicase_C-like"/>
</dbReference>
<keyword evidence="1" id="KW-0547">Nucleotide-binding</keyword>
<evidence type="ECO:0000313" key="8">
    <source>
        <dbReference type="Proteomes" id="UP000225548"/>
    </source>
</evidence>
<dbReference type="InterPro" id="IPR007502">
    <property type="entry name" value="Helicase-assoc_dom"/>
</dbReference>
<feature type="domain" description="Helicase ATP-binding" evidence="5">
    <location>
        <begin position="26"/>
        <end position="187"/>
    </location>
</feature>
<dbReference type="EMBL" id="PDJG01000001">
    <property type="protein sequence ID" value="PFG33205.1"/>
    <property type="molecule type" value="Genomic_DNA"/>
</dbReference>
<dbReference type="CDD" id="cd18791">
    <property type="entry name" value="SF2_C_RHA"/>
    <property type="match status" value="1"/>
</dbReference>
<dbReference type="Gene3D" id="1.20.120.1080">
    <property type="match status" value="1"/>
</dbReference>
<proteinExistence type="predicted"/>
<keyword evidence="4" id="KW-0067">ATP-binding</keyword>
<evidence type="ECO:0000256" key="3">
    <source>
        <dbReference type="ARBA" id="ARBA00022806"/>
    </source>
</evidence>